<keyword evidence="9 16" id="KW-0249">Electron transport</keyword>
<organism evidence="18">
    <name type="scientific">Flustra foliacea</name>
    <name type="common">greater hornwrack</name>
    <dbReference type="NCBI Taxonomy" id="478208"/>
    <lineage>
        <taxon>Eukaryota</taxon>
        <taxon>Metazoa</taxon>
        <taxon>Spiralia</taxon>
        <taxon>Lophotrochozoa</taxon>
        <taxon>Bryozoa</taxon>
        <taxon>Gymnolaemata</taxon>
        <taxon>Cheilostomatida</taxon>
        <taxon>Flustrina</taxon>
        <taxon>Flustroidea</taxon>
        <taxon>Flustridae</taxon>
        <taxon>Flustra</taxon>
    </lineage>
</organism>
<keyword evidence="12 16" id="KW-0830">Ubiquinone</keyword>
<feature type="transmembrane region" description="Helical" evidence="16">
    <location>
        <begin position="79"/>
        <end position="98"/>
    </location>
</feature>
<dbReference type="InterPro" id="IPR003918">
    <property type="entry name" value="NADH_UbQ_OxRdtase"/>
</dbReference>
<accession>H2ESU4</accession>
<evidence type="ECO:0000256" key="11">
    <source>
        <dbReference type="ARBA" id="ARBA00023027"/>
    </source>
</evidence>
<feature type="transmembrane region" description="Helical" evidence="16">
    <location>
        <begin position="293"/>
        <end position="315"/>
    </location>
</feature>
<feature type="transmembrane region" description="Helical" evidence="16">
    <location>
        <begin position="12"/>
        <end position="35"/>
    </location>
</feature>
<dbReference type="PRINTS" id="PR01437">
    <property type="entry name" value="NUOXDRDTASE4"/>
</dbReference>
<keyword evidence="11 16" id="KW-0520">NAD</keyword>
<feature type="transmembrane region" description="Helical" evidence="16">
    <location>
        <begin position="213"/>
        <end position="236"/>
    </location>
</feature>
<evidence type="ECO:0000256" key="13">
    <source>
        <dbReference type="ARBA" id="ARBA00023128"/>
    </source>
</evidence>
<dbReference type="PANTHER" id="PTHR43507">
    <property type="entry name" value="NADH-UBIQUINONE OXIDOREDUCTASE CHAIN 4"/>
    <property type="match status" value="1"/>
</dbReference>
<dbReference type="EMBL" id="JQ061319">
    <property type="protein sequence ID" value="AEX16062.1"/>
    <property type="molecule type" value="Genomic_DNA"/>
</dbReference>
<evidence type="ECO:0000256" key="10">
    <source>
        <dbReference type="ARBA" id="ARBA00022989"/>
    </source>
</evidence>
<dbReference type="GO" id="GO:0003954">
    <property type="term" value="F:NADH dehydrogenase activity"/>
    <property type="evidence" value="ECO:0007669"/>
    <property type="project" value="TreeGrafter"/>
</dbReference>
<comment type="similarity">
    <text evidence="2 16">Belongs to the complex I subunit 4 family.</text>
</comment>
<dbReference type="GO" id="GO:0015990">
    <property type="term" value="P:electron transport coupled proton transport"/>
    <property type="evidence" value="ECO:0007669"/>
    <property type="project" value="TreeGrafter"/>
</dbReference>
<protein>
    <recommendedName>
        <fullName evidence="4 16">NADH-ubiquinone oxidoreductase chain 4</fullName>
        <ecNumber evidence="3 16">7.1.1.2</ecNumber>
    </recommendedName>
</protein>
<evidence type="ECO:0000256" key="3">
    <source>
        <dbReference type="ARBA" id="ARBA00012944"/>
    </source>
</evidence>
<evidence type="ECO:0000256" key="5">
    <source>
        <dbReference type="ARBA" id="ARBA00022448"/>
    </source>
</evidence>
<evidence type="ECO:0000256" key="9">
    <source>
        <dbReference type="ARBA" id="ARBA00022982"/>
    </source>
</evidence>
<evidence type="ECO:0000313" key="18">
    <source>
        <dbReference type="EMBL" id="AEX16062.1"/>
    </source>
</evidence>
<sequence>MLWSFRGVLSSLLNLLIILTFSMSSLKVGFSSFLFCSNFLWLSSGLGILNGVLVVLSIWVSAMMLLVSLKLVAHNQNPILFGLMTVCLLLVIFLFFVFDNFLWMYFMFELSLIPTLFLIMKWGYQPERLQASFYFIMYTVCASLPLLAMILMMKAAMFSFSMSSMLPLCLIGESFNFWLSWLCLVMAFLVKTPMWGVHLWLPKAHVEAPVSGSMVLAGILLKLGGYGLIQIVSLTYKLVCPLLDLIFSVNLWGAVIVSFVCLVCTDVKILIAYSSVIHMNLMVIGVLSGSLMAVMGSVLMMVAHGVSSPGMFALANLNYENTHSRNMLFQKGLSSVQPMLVLSWFLLVAANMAAPPSLNLASEIFICVGVLKTGFFLCFLFGLITLLSAGYNLYLFSSQLSNVCMVTPSKNMNSCNFLYTMLHGGLVYYMLLAVSFMV</sequence>
<name>H2ESU4_9BILA</name>
<evidence type="ECO:0000256" key="7">
    <source>
        <dbReference type="ARBA" id="ARBA00022692"/>
    </source>
</evidence>
<keyword evidence="6 16" id="KW-0679">Respiratory chain</keyword>
<dbReference type="AlphaFoldDB" id="H2ESU4"/>
<reference evidence="18" key="1">
    <citation type="journal article" date="2011" name="BMC Genomics">
        <title>The complete mitochondrial genome of Flustra foliacea (Ectoprocta, Cheilostomata) - compositional bias affects phylogenetic analyses of lophotrochozoan relationships.</title>
        <authorList>
            <person name="Nesnidal M.P."/>
            <person name="Helmkampf M."/>
            <person name="Bruchhaus I."/>
            <person name="Hausdorf B."/>
        </authorList>
    </citation>
    <scope>NUCLEOTIDE SEQUENCE</scope>
</reference>
<evidence type="ECO:0000256" key="4">
    <source>
        <dbReference type="ARBA" id="ARBA00021006"/>
    </source>
</evidence>
<feature type="transmembrane region" description="Helical" evidence="16">
    <location>
        <begin position="270"/>
        <end position="287"/>
    </location>
</feature>
<dbReference type="InterPro" id="IPR001750">
    <property type="entry name" value="ND/Mrp_TM"/>
</dbReference>
<dbReference type="Pfam" id="PF00361">
    <property type="entry name" value="Proton_antipo_M"/>
    <property type="match status" value="1"/>
</dbReference>
<feature type="domain" description="NADH:quinone oxidoreductase/Mrp antiporter transmembrane" evidence="17">
    <location>
        <begin position="100"/>
        <end position="385"/>
    </location>
</feature>
<dbReference type="EC" id="7.1.1.2" evidence="3 16"/>
<feature type="transmembrane region" description="Helical" evidence="16">
    <location>
        <begin position="178"/>
        <end position="201"/>
    </location>
</feature>
<evidence type="ECO:0000259" key="17">
    <source>
        <dbReference type="Pfam" id="PF00361"/>
    </source>
</evidence>
<evidence type="ECO:0000256" key="1">
    <source>
        <dbReference type="ARBA" id="ARBA00004225"/>
    </source>
</evidence>
<keyword evidence="13 16" id="KW-0496">Mitochondrion</keyword>
<gene>
    <name evidence="18" type="primary">NAD4</name>
</gene>
<evidence type="ECO:0000256" key="6">
    <source>
        <dbReference type="ARBA" id="ARBA00022660"/>
    </source>
</evidence>
<feature type="transmembrane region" description="Helical" evidence="16">
    <location>
        <begin position="104"/>
        <end position="123"/>
    </location>
</feature>
<evidence type="ECO:0000256" key="8">
    <source>
        <dbReference type="ARBA" id="ARBA00022967"/>
    </source>
</evidence>
<geneLocation type="mitochondrion" evidence="18"/>
<keyword evidence="10 16" id="KW-1133">Transmembrane helix</keyword>
<feature type="transmembrane region" description="Helical" evidence="16">
    <location>
        <begin position="336"/>
        <end position="354"/>
    </location>
</feature>
<evidence type="ECO:0000256" key="14">
    <source>
        <dbReference type="ARBA" id="ARBA00023136"/>
    </source>
</evidence>
<keyword evidence="14 16" id="KW-0472">Membrane</keyword>
<keyword evidence="7 16" id="KW-0812">Transmembrane</keyword>
<evidence type="ECO:0000256" key="2">
    <source>
        <dbReference type="ARBA" id="ARBA00009025"/>
    </source>
</evidence>
<proteinExistence type="inferred from homology"/>
<dbReference type="GO" id="GO:0008137">
    <property type="term" value="F:NADH dehydrogenase (ubiquinone) activity"/>
    <property type="evidence" value="ECO:0007669"/>
    <property type="project" value="UniProtKB-UniRule"/>
</dbReference>
<feature type="transmembrane region" description="Helical" evidence="16">
    <location>
        <begin position="135"/>
        <end position="158"/>
    </location>
</feature>
<keyword evidence="8" id="KW-1278">Translocase</keyword>
<comment type="subcellular location">
    <subcellularLocation>
        <location evidence="1 16">Mitochondrion membrane</location>
        <topology evidence="1 16">Multi-pass membrane protein</topology>
    </subcellularLocation>
</comment>
<dbReference type="GO" id="GO:0048039">
    <property type="term" value="F:ubiquinone binding"/>
    <property type="evidence" value="ECO:0007669"/>
    <property type="project" value="TreeGrafter"/>
</dbReference>
<feature type="transmembrane region" description="Helical" evidence="16">
    <location>
        <begin position="417"/>
        <end position="437"/>
    </location>
</feature>
<feature type="transmembrane region" description="Helical" evidence="16">
    <location>
        <begin position="374"/>
        <end position="396"/>
    </location>
</feature>
<evidence type="ECO:0000256" key="16">
    <source>
        <dbReference type="RuleBase" id="RU003297"/>
    </source>
</evidence>
<comment type="catalytic activity">
    <reaction evidence="15 16">
        <text>a ubiquinone + NADH + 5 H(+)(in) = a ubiquinol + NAD(+) + 4 H(+)(out)</text>
        <dbReference type="Rhea" id="RHEA:29091"/>
        <dbReference type="Rhea" id="RHEA-COMP:9565"/>
        <dbReference type="Rhea" id="RHEA-COMP:9566"/>
        <dbReference type="ChEBI" id="CHEBI:15378"/>
        <dbReference type="ChEBI" id="CHEBI:16389"/>
        <dbReference type="ChEBI" id="CHEBI:17976"/>
        <dbReference type="ChEBI" id="CHEBI:57540"/>
        <dbReference type="ChEBI" id="CHEBI:57945"/>
        <dbReference type="EC" id="7.1.1.2"/>
    </reaction>
</comment>
<feature type="transmembrane region" description="Helical" evidence="16">
    <location>
        <begin position="242"/>
        <end position="263"/>
    </location>
</feature>
<dbReference type="GO" id="GO:0042773">
    <property type="term" value="P:ATP synthesis coupled electron transport"/>
    <property type="evidence" value="ECO:0007669"/>
    <property type="project" value="InterPro"/>
</dbReference>
<comment type="function">
    <text evidence="16">Core subunit of the mitochondrial membrane respiratory chain NADH dehydrogenase (Complex I) which catalyzes electron transfer from NADH through the respiratory chain, using ubiquinone as an electron acceptor. Essential for the catalytic activity and assembly of complex I.</text>
</comment>
<dbReference type="GO" id="GO:0031966">
    <property type="term" value="C:mitochondrial membrane"/>
    <property type="evidence" value="ECO:0007669"/>
    <property type="project" value="UniProtKB-SubCell"/>
</dbReference>
<keyword evidence="5 16" id="KW-0813">Transport</keyword>
<dbReference type="PANTHER" id="PTHR43507:SF20">
    <property type="entry name" value="NADH-UBIQUINONE OXIDOREDUCTASE CHAIN 4"/>
    <property type="match status" value="1"/>
</dbReference>
<feature type="transmembrane region" description="Helical" evidence="16">
    <location>
        <begin position="47"/>
        <end position="67"/>
    </location>
</feature>
<evidence type="ECO:0000256" key="12">
    <source>
        <dbReference type="ARBA" id="ARBA00023075"/>
    </source>
</evidence>
<evidence type="ECO:0000256" key="15">
    <source>
        <dbReference type="ARBA" id="ARBA00049551"/>
    </source>
</evidence>